<comment type="caution">
    <text evidence="1">The sequence shown here is derived from an EMBL/GenBank/DDBJ whole genome shotgun (WGS) entry which is preliminary data.</text>
</comment>
<sequence>MSTNTSVSRRDRARAFVPELIPDPVDLVRSGPLDVREQRDLERIHAARDNHQNARWMRGKALEAAFRRQLYRGEDGQRTRQQYLDDEWDGISESAAYLEIKEWRLAEKIADTCQRPAPDSHVRALVDVAAAHGHEAVARWYGELRRCGAETGRRVTAEVVSNLAEYLSSGRQPELDSLFVPRQLPPAQGRTPSSPARRAGRIAGEPVTGRVVSSGSFQNFGMSRGGSTEPEQEWTLGAEHVAQLSTWLVAEARRTGTSPDLAADLLVNAVSNGPLGDWLRARVENAAAALATTTQE</sequence>
<dbReference type="EMBL" id="JAJAUY010000094">
    <property type="protein sequence ID" value="MCB5181889.1"/>
    <property type="molecule type" value="Genomic_DNA"/>
</dbReference>
<gene>
    <name evidence="1" type="ORF">LG632_21210</name>
</gene>
<dbReference type="Proteomes" id="UP001199054">
    <property type="component" value="Unassembled WGS sequence"/>
</dbReference>
<reference evidence="1 2" key="1">
    <citation type="submission" date="2021-10" db="EMBL/GenBank/DDBJ databases">
        <title>Streptomyces sp. strain SMC 277, a novel streptomycete isolated from soil.</title>
        <authorList>
            <person name="Chanama M."/>
        </authorList>
    </citation>
    <scope>NUCLEOTIDE SEQUENCE [LARGE SCALE GENOMIC DNA]</scope>
    <source>
        <strain evidence="1 2">SMC 277</strain>
    </source>
</reference>
<protein>
    <submittedName>
        <fullName evidence="1">Uncharacterized protein</fullName>
    </submittedName>
</protein>
<keyword evidence="2" id="KW-1185">Reference proteome</keyword>
<proteinExistence type="predicted"/>
<name>A0ABS8BBA1_9ACTN</name>
<evidence type="ECO:0000313" key="2">
    <source>
        <dbReference type="Proteomes" id="UP001199054"/>
    </source>
</evidence>
<evidence type="ECO:0000313" key="1">
    <source>
        <dbReference type="EMBL" id="MCB5181889.1"/>
    </source>
</evidence>
<dbReference type="RefSeq" id="WP_226728991.1">
    <property type="nucleotide sequence ID" value="NZ_JAJAUY010000094.1"/>
</dbReference>
<organism evidence="1 2">
    <name type="scientific">Streptomyces antimicrobicus</name>
    <dbReference type="NCBI Taxonomy" id="2883108"/>
    <lineage>
        <taxon>Bacteria</taxon>
        <taxon>Bacillati</taxon>
        <taxon>Actinomycetota</taxon>
        <taxon>Actinomycetes</taxon>
        <taxon>Kitasatosporales</taxon>
        <taxon>Streptomycetaceae</taxon>
        <taxon>Streptomyces</taxon>
    </lineage>
</organism>
<accession>A0ABS8BBA1</accession>